<proteinExistence type="predicted"/>
<sequence length="88" mass="9250">MPGVIADAGRIGPAPSCTTTMMVDQQRCTRLDRFSLVVSSAAQYGPASSTPALRSSCLWSFCVEASTSLLLATTDFTRVCRASGALMV</sequence>
<reference evidence="1" key="2">
    <citation type="submission" date="2018-08" db="UniProtKB">
        <authorList>
            <consortium name="EnsemblPlants"/>
        </authorList>
    </citation>
    <scope>IDENTIFICATION</scope>
    <source>
        <strain evidence="1">Yugu1</strain>
    </source>
</reference>
<reference evidence="2" key="1">
    <citation type="journal article" date="2012" name="Nat. Biotechnol.">
        <title>Reference genome sequence of the model plant Setaria.</title>
        <authorList>
            <person name="Bennetzen J.L."/>
            <person name="Schmutz J."/>
            <person name="Wang H."/>
            <person name="Percifield R."/>
            <person name="Hawkins J."/>
            <person name="Pontaroli A.C."/>
            <person name="Estep M."/>
            <person name="Feng L."/>
            <person name="Vaughn J.N."/>
            <person name="Grimwood J."/>
            <person name="Jenkins J."/>
            <person name="Barry K."/>
            <person name="Lindquist E."/>
            <person name="Hellsten U."/>
            <person name="Deshpande S."/>
            <person name="Wang X."/>
            <person name="Wu X."/>
            <person name="Mitros T."/>
            <person name="Triplett J."/>
            <person name="Yang X."/>
            <person name="Ye C.Y."/>
            <person name="Mauro-Herrera M."/>
            <person name="Wang L."/>
            <person name="Li P."/>
            <person name="Sharma M."/>
            <person name="Sharma R."/>
            <person name="Ronald P.C."/>
            <person name="Panaud O."/>
            <person name="Kellogg E.A."/>
            <person name="Brutnell T.P."/>
            <person name="Doust A.N."/>
            <person name="Tuskan G.A."/>
            <person name="Rokhsar D."/>
            <person name="Devos K.M."/>
        </authorList>
    </citation>
    <scope>NUCLEOTIDE SEQUENCE [LARGE SCALE GENOMIC DNA]</scope>
    <source>
        <strain evidence="2">cv. Yugu1</strain>
    </source>
</reference>
<evidence type="ECO:0000313" key="2">
    <source>
        <dbReference type="Proteomes" id="UP000004995"/>
    </source>
</evidence>
<protein>
    <submittedName>
        <fullName evidence="1">Uncharacterized protein</fullName>
    </submittedName>
</protein>
<dbReference type="HOGENOM" id="CLU_2473246_0_0_1"/>
<dbReference type="EnsemblPlants" id="KQL06378">
    <property type="protein sequence ID" value="KQL06378"/>
    <property type="gene ID" value="SETIT_003536mg"/>
</dbReference>
<dbReference type="Proteomes" id="UP000004995">
    <property type="component" value="Unassembled WGS sequence"/>
</dbReference>
<accession>K3XNR3</accession>
<organism evidence="1 2">
    <name type="scientific">Setaria italica</name>
    <name type="common">Foxtail millet</name>
    <name type="synonym">Panicum italicum</name>
    <dbReference type="NCBI Taxonomy" id="4555"/>
    <lineage>
        <taxon>Eukaryota</taxon>
        <taxon>Viridiplantae</taxon>
        <taxon>Streptophyta</taxon>
        <taxon>Embryophyta</taxon>
        <taxon>Tracheophyta</taxon>
        <taxon>Spermatophyta</taxon>
        <taxon>Magnoliopsida</taxon>
        <taxon>Liliopsida</taxon>
        <taxon>Poales</taxon>
        <taxon>Poaceae</taxon>
        <taxon>PACMAD clade</taxon>
        <taxon>Panicoideae</taxon>
        <taxon>Panicodae</taxon>
        <taxon>Paniceae</taxon>
        <taxon>Cenchrinae</taxon>
        <taxon>Setaria</taxon>
    </lineage>
</organism>
<dbReference type="EMBL" id="AGNK02003245">
    <property type="status" value="NOT_ANNOTATED_CDS"/>
    <property type="molecule type" value="Genomic_DNA"/>
</dbReference>
<name>K3XNR3_SETIT</name>
<dbReference type="InParanoid" id="K3XNR3"/>
<dbReference type="Gramene" id="KQL06378">
    <property type="protein sequence ID" value="KQL06378"/>
    <property type="gene ID" value="SETIT_003536mg"/>
</dbReference>
<evidence type="ECO:0000313" key="1">
    <source>
        <dbReference type="EnsemblPlants" id="KQL06378"/>
    </source>
</evidence>
<dbReference type="AlphaFoldDB" id="K3XNR3"/>
<keyword evidence="2" id="KW-1185">Reference proteome</keyword>